<gene>
    <name evidence="1" type="ORF">M6B38_310295</name>
</gene>
<proteinExistence type="predicted"/>
<protein>
    <submittedName>
        <fullName evidence="1">Uncharacterized protein</fullName>
    </submittedName>
</protein>
<reference evidence="1" key="2">
    <citation type="submission" date="2023-04" db="EMBL/GenBank/DDBJ databases">
        <authorList>
            <person name="Bruccoleri R.E."/>
            <person name="Oakeley E.J."/>
            <person name="Faust A.-M."/>
            <person name="Dessus-Babus S."/>
            <person name="Altorfer M."/>
            <person name="Burckhardt D."/>
            <person name="Oertli M."/>
            <person name="Naumann U."/>
            <person name="Petersen F."/>
            <person name="Wong J."/>
        </authorList>
    </citation>
    <scope>NUCLEOTIDE SEQUENCE</scope>
    <source>
        <strain evidence="1">GSM-AAB239-AS_SAM_17_03QT</strain>
        <tissue evidence="1">Leaf</tissue>
    </source>
</reference>
<reference evidence="1" key="1">
    <citation type="journal article" date="2023" name="GigaByte">
        <title>Genome assembly of the bearded iris, Iris pallida Lam.</title>
        <authorList>
            <person name="Bruccoleri R.E."/>
            <person name="Oakeley E.J."/>
            <person name="Faust A.M.E."/>
            <person name="Altorfer M."/>
            <person name="Dessus-Babus S."/>
            <person name="Burckhardt D."/>
            <person name="Oertli M."/>
            <person name="Naumann U."/>
            <person name="Petersen F."/>
            <person name="Wong J."/>
        </authorList>
    </citation>
    <scope>NUCLEOTIDE SEQUENCE</scope>
    <source>
        <strain evidence="1">GSM-AAB239-AS_SAM_17_03QT</strain>
    </source>
</reference>
<accession>A0AAX6HJP3</accession>
<evidence type="ECO:0000313" key="2">
    <source>
        <dbReference type="Proteomes" id="UP001140949"/>
    </source>
</evidence>
<comment type="caution">
    <text evidence="1">The sequence shown here is derived from an EMBL/GenBank/DDBJ whole genome shotgun (WGS) entry which is preliminary data.</text>
</comment>
<dbReference type="AlphaFoldDB" id="A0AAX6HJP3"/>
<organism evidence="1 2">
    <name type="scientific">Iris pallida</name>
    <name type="common">Sweet iris</name>
    <dbReference type="NCBI Taxonomy" id="29817"/>
    <lineage>
        <taxon>Eukaryota</taxon>
        <taxon>Viridiplantae</taxon>
        <taxon>Streptophyta</taxon>
        <taxon>Embryophyta</taxon>
        <taxon>Tracheophyta</taxon>
        <taxon>Spermatophyta</taxon>
        <taxon>Magnoliopsida</taxon>
        <taxon>Liliopsida</taxon>
        <taxon>Asparagales</taxon>
        <taxon>Iridaceae</taxon>
        <taxon>Iridoideae</taxon>
        <taxon>Irideae</taxon>
        <taxon>Iris</taxon>
    </lineage>
</organism>
<dbReference type="Proteomes" id="UP001140949">
    <property type="component" value="Unassembled WGS sequence"/>
</dbReference>
<evidence type="ECO:0000313" key="1">
    <source>
        <dbReference type="EMBL" id="KAJ6840575.1"/>
    </source>
</evidence>
<sequence>MHESLWNIGYRKGEHLGAQAARTWDNCIRRVPSCTSHFVPSRTN</sequence>
<keyword evidence="2" id="KW-1185">Reference proteome</keyword>
<name>A0AAX6HJP3_IRIPA</name>
<dbReference type="EMBL" id="JANAVB010009398">
    <property type="protein sequence ID" value="KAJ6840575.1"/>
    <property type="molecule type" value="Genomic_DNA"/>
</dbReference>